<evidence type="ECO:0000256" key="13">
    <source>
        <dbReference type="ARBA" id="ARBA00022553"/>
    </source>
</evidence>
<accession>A0AAV7ASQ1</accession>
<dbReference type="GO" id="GO:0050321">
    <property type="term" value="F:tau-protein kinase activity"/>
    <property type="evidence" value="ECO:0007669"/>
    <property type="project" value="UniProtKB-EC"/>
</dbReference>
<dbReference type="PROSITE" id="PS00107">
    <property type="entry name" value="PROTEIN_KINASE_ATP"/>
    <property type="match status" value="1"/>
</dbReference>
<dbReference type="GO" id="GO:0000226">
    <property type="term" value="P:microtubule cytoskeleton organization"/>
    <property type="evidence" value="ECO:0007669"/>
    <property type="project" value="TreeGrafter"/>
</dbReference>
<evidence type="ECO:0000256" key="12">
    <source>
        <dbReference type="ARBA" id="ARBA00022527"/>
    </source>
</evidence>
<keyword evidence="25" id="KW-0966">Cell projection</keyword>
<keyword evidence="17 33" id="KW-0547">Nucleotide-binding</keyword>
<evidence type="ECO:0000256" key="7">
    <source>
        <dbReference type="ARBA" id="ARBA00012407"/>
    </source>
</evidence>
<dbReference type="SUPFAM" id="SSF56112">
    <property type="entry name" value="Protein kinase-like (PK-like)"/>
    <property type="match status" value="1"/>
</dbReference>
<dbReference type="FunFam" id="1.10.8.10:FF:000013">
    <property type="entry name" value="Non-specific serine/threonine protein kinase"/>
    <property type="match status" value="1"/>
</dbReference>
<dbReference type="Gene3D" id="3.30.310.80">
    <property type="entry name" value="Kinase associated domain 1, KA1"/>
    <property type="match status" value="1"/>
</dbReference>
<dbReference type="PROSITE" id="PS50032">
    <property type="entry name" value="KA1"/>
    <property type="match status" value="1"/>
</dbReference>
<dbReference type="PROSITE" id="PS50011">
    <property type="entry name" value="PROTEIN_KINASE_DOM"/>
    <property type="match status" value="1"/>
</dbReference>
<dbReference type="InterPro" id="IPR028375">
    <property type="entry name" value="KA1/Ssp2_C"/>
</dbReference>
<feature type="domain" description="UBA" evidence="36">
    <location>
        <begin position="335"/>
        <end position="374"/>
    </location>
</feature>
<evidence type="ECO:0000256" key="14">
    <source>
        <dbReference type="ARBA" id="ARBA00022679"/>
    </source>
</evidence>
<feature type="compositionally biased region" description="Polar residues" evidence="34">
    <location>
        <begin position="428"/>
        <end position="443"/>
    </location>
</feature>
<evidence type="ECO:0000256" key="2">
    <source>
        <dbReference type="ARBA" id="ARBA00004124"/>
    </source>
</evidence>
<keyword evidence="10" id="KW-1003">Cell membrane</keyword>
<keyword evidence="19" id="KW-0221">Differentiation</keyword>
<keyword evidence="39" id="KW-1185">Reference proteome</keyword>
<comment type="catalytic activity">
    <reaction evidence="28">
        <text>L-seryl-[protein] + ATP = O-phospho-L-seryl-[protein] + ADP + H(+)</text>
        <dbReference type="Rhea" id="RHEA:17989"/>
        <dbReference type="Rhea" id="RHEA-COMP:9863"/>
        <dbReference type="Rhea" id="RHEA-COMP:11604"/>
        <dbReference type="ChEBI" id="CHEBI:15378"/>
        <dbReference type="ChEBI" id="CHEBI:29999"/>
        <dbReference type="ChEBI" id="CHEBI:30616"/>
        <dbReference type="ChEBI" id="CHEBI:83421"/>
        <dbReference type="ChEBI" id="CHEBI:456216"/>
        <dbReference type="EC" id="2.7.11.1"/>
    </reaction>
</comment>
<keyword evidence="24" id="KW-0206">Cytoskeleton</keyword>
<dbReference type="Gene3D" id="1.10.510.10">
    <property type="entry name" value="Transferase(Phosphotransferase) domain 1"/>
    <property type="match status" value="1"/>
</dbReference>
<evidence type="ECO:0000256" key="25">
    <source>
        <dbReference type="ARBA" id="ARBA00023273"/>
    </source>
</evidence>
<organism evidence="38 39">
    <name type="scientific">Engystomops pustulosus</name>
    <name type="common">Tungara frog</name>
    <name type="synonym">Physalaemus pustulosus</name>
    <dbReference type="NCBI Taxonomy" id="76066"/>
    <lineage>
        <taxon>Eukaryota</taxon>
        <taxon>Metazoa</taxon>
        <taxon>Chordata</taxon>
        <taxon>Craniata</taxon>
        <taxon>Vertebrata</taxon>
        <taxon>Euteleostomi</taxon>
        <taxon>Amphibia</taxon>
        <taxon>Batrachia</taxon>
        <taxon>Anura</taxon>
        <taxon>Neobatrachia</taxon>
        <taxon>Hyloidea</taxon>
        <taxon>Leptodactylidae</taxon>
        <taxon>Leiuperinae</taxon>
        <taxon>Engystomops</taxon>
    </lineage>
</organism>
<feature type="domain" description="KA1" evidence="37">
    <location>
        <begin position="669"/>
        <end position="718"/>
    </location>
</feature>
<evidence type="ECO:0000256" key="1">
    <source>
        <dbReference type="ARBA" id="ARBA00001946"/>
    </source>
</evidence>
<dbReference type="GO" id="GO:0035556">
    <property type="term" value="P:intracellular signal transduction"/>
    <property type="evidence" value="ECO:0007669"/>
    <property type="project" value="TreeGrafter"/>
</dbReference>
<evidence type="ECO:0000256" key="17">
    <source>
        <dbReference type="ARBA" id="ARBA00022741"/>
    </source>
</evidence>
<dbReference type="EC" id="2.7.11.1" evidence="8"/>
<evidence type="ECO:0000256" key="24">
    <source>
        <dbReference type="ARBA" id="ARBA00023212"/>
    </source>
</evidence>
<dbReference type="GO" id="GO:0016055">
    <property type="term" value="P:Wnt signaling pathway"/>
    <property type="evidence" value="ECO:0007669"/>
    <property type="project" value="UniProtKB-KW"/>
</dbReference>
<evidence type="ECO:0000256" key="28">
    <source>
        <dbReference type="ARBA" id="ARBA00048679"/>
    </source>
</evidence>
<comment type="subcellular location">
    <subcellularLocation>
        <location evidence="5">Cell projection</location>
        <location evidence="5">Dendrite</location>
    </subcellularLocation>
    <subcellularLocation>
        <location evidence="4">Cytoplasm</location>
        <location evidence="4">Cytoskeleton</location>
    </subcellularLocation>
    <subcellularLocation>
        <location evidence="3">Endomembrane system</location>
        <topology evidence="3">Peripheral membrane protein</topology>
    </subcellularLocation>
    <subcellularLocation>
        <location evidence="2">Lateral cell membrane</location>
    </subcellularLocation>
</comment>
<dbReference type="GO" id="GO:0046872">
    <property type="term" value="F:metal ion binding"/>
    <property type="evidence" value="ECO:0007669"/>
    <property type="project" value="UniProtKB-KW"/>
</dbReference>
<sequence>MLEDIAAKRRDHPDSCTSPKLSLEPALGHADSKTSSGGGNSKPNMLRCRTSIPTSADEQPHIGNYRLLKTIGKGNFAKVKLARHVLTGKEVAVKIIDKTQLNSSSLQKLFREVRIMKVLNHPNIVKLFEVIETEKTLYLVMEYASGGEVFDYLVAHGRMKEKEARAKFRQIVSAVQYCHQKFIVHRDLKAENLLLDSDMNIKIADFGFSNEFTFGNKLDTFCGSPPYAAPELFQGKKYDGPEVDVWSLGVILYTLVSGSLPFDGQNLKELRERVLRGKYRIPFYMSTDCENLLKKFLILNPSKRGTLEQIMRDRWMNVGYEDDELKPYTEPVPDYKDPKRTELMITMGYTREEIQDSLINQKYNEVMATYLLLGYKSSELDNDNLTLKPRPPPDITNSTAPSPAHKVHRSVSANTKQRRLSDQVGPTIPTSNSYSKKTQSNNAENKRPDEERESGRKSSSTVRVPPSPLSGLERKRTTPTPSTNSVLSTGTNRSRNSPMLERANLGPGSVQNGKDSTAPQRVPVASPSAHNISSAAPERTNFPRGVSSRSTFHAGQIRQARDQQNSQFGGVTPASPSGNSQGRRGATGSIFSKFTSKFVRRPQLTVAEKEKDEVLRDSKPRSLRFTWSMKTTSSMEPNEMMSEIRKVLDANNCQHESQEKYMLLCIHGSPGHDSYVQWEMEVCKLPRLSLNGVRFKRISGTSMAFKNIASKIANELKL</sequence>
<evidence type="ECO:0000313" key="38">
    <source>
        <dbReference type="EMBL" id="KAG8564172.1"/>
    </source>
</evidence>
<dbReference type="Pfam" id="PF00627">
    <property type="entry name" value="UBA"/>
    <property type="match status" value="1"/>
</dbReference>
<dbReference type="Pfam" id="PF00069">
    <property type="entry name" value="Pkinase"/>
    <property type="match status" value="1"/>
</dbReference>
<feature type="compositionally biased region" description="Polar residues" evidence="34">
    <location>
        <begin position="478"/>
        <end position="497"/>
    </location>
</feature>
<evidence type="ECO:0000256" key="33">
    <source>
        <dbReference type="PROSITE-ProRule" id="PRU10141"/>
    </source>
</evidence>
<dbReference type="GO" id="GO:0030154">
    <property type="term" value="P:cell differentiation"/>
    <property type="evidence" value="ECO:0007669"/>
    <property type="project" value="UniProtKB-KW"/>
</dbReference>
<evidence type="ECO:0000259" key="36">
    <source>
        <dbReference type="PROSITE" id="PS50030"/>
    </source>
</evidence>
<comment type="catalytic activity">
    <reaction evidence="27">
        <text>L-seryl-[tau protein] + ATP = O-phospho-L-seryl-[tau protein] + ADP + H(+)</text>
        <dbReference type="Rhea" id="RHEA:12801"/>
        <dbReference type="Rhea" id="RHEA-COMP:13701"/>
        <dbReference type="Rhea" id="RHEA-COMP:13702"/>
        <dbReference type="ChEBI" id="CHEBI:15378"/>
        <dbReference type="ChEBI" id="CHEBI:29999"/>
        <dbReference type="ChEBI" id="CHEBI:30616"/>
        <dbReference type="ChEBI" id="CHEBI:83421"/>
        <dbReference type="ChEBI" id="CHEBI:456216"/>
        <dbReference type="EC" id="2.7.11.26"/>
    </reaction>
</comment>
<dbReference type="SMART" id="SM00220">
    <property type="entry name" value="S_TKc"/>
    <property type="match status" value="1"/>
</dbReference>
<feature type="domain" description="Protein kinase" evidence="35">
    <location>
        <begin position="65"/>
        <end position="316"/>
    </location>
</feature>
<dbReference type="Gene3D" id="1.10.8.10">
    <property type="entry name" value="DNA helicase RuvA subunit, C-terminal domain"/>
    <property type="match status" value="1"/>
</dbReference>
<evidence type="ECO:0000256" key="22">
    <source>
        <dbReference type="ARBA" id="ARBA00023121"/>
    </source>
</evidence>
<evidence type="ECO:0000259" key="37">
    <source>
        <dbReference type="PROSITE" id="PS50032"/>
    </source>
</evidence>
<evidence type="ECO:0000256" key="15">
    <source>
        <dbReference type="ARBA" id="ARBA00022687"/>
    </source>
</evidence>
<evidence type="ECO:0000256" key="3">
    <source>
        <dbReference type="ARBA" id="ARBA00004184"/>
    </source>
</evidence>
<dbReference type="InterPro" id="IPR001772">
    <property type="entry name" value="KA1_dom"/>
</dbReference>
<dbReference type="CDD" id="cd14072">
    <property type="entry name" value="STKc_MARK"/>
    <property type="match status" value="1"/>
</dbReference>
<dbReference type="FunFam" id="1.10.510.10:FF:001032">
    <property type="entry name" value="KP78b, isoform A"/>
    <property type="match status" value="1"/>
</dbReference>
<dbReference type="EMBL" id="WNYA01000007">
    <property type="protein sequence ID" value="KAG8564172.1"/>
    <property type="molecule type" value="Genomic_DNA"/>
</dbReference>
<dbReference type="PANTHER" id="PTHR24346:SF56">
    <property type="entry name" value="SERINE_THREONINE-PROTEIN KINASE MARK2"/>
    <property type="match status" value="1"/>
</dbReference>
<keyword evidence="16" id="KW-0479">Metal-binding</keyword>
<dbReference type="InterPro" id="IPR011009">
    <property type="entry name" value="Kinase-like_dom_sf"/>
</dbReference>
<feature type="compositionally biased region" description="Basic and acidic residues" evidence="34">
    <location>
        <begin position="1"/>
        <end position="14"/>
    </location>
</feature>
<evidence type="ECO:0000256" key="29">
    <source>
        <dbReference type="ARBA" id="ARBA00048878"/>
    </source>
</evidence>
<dbReference type="GO" id="GO:0030425">
    <property type="term" value="C:dendrite"/>
    <property type="evidence" value="ECO:0007669"/>
    <property type="project" value="UniProtKB-SubCell"/>
</dbReference>
<dbReference type="GO" id="GO:0005856">
    <property type="term" value="C:cytoskeleton"/>
    <property type="evidence" value="ECO:0007669"/>
    <property type="project" value="UniProtKB-SubCell"/>
</dbReference>
<dbReference type="CDD" id="cd14406">
    <property type="entry name" value="UBA_MARK2"/>
    <property type="match status" value="1"/>
</dbReference>
<keyword evidence="21" id="KW-0460">Magnesium</keyword>
<dbReference type="SUPFAM" id="SSF103243">
    <property type="entry name" value="KA1-like"/>
    <property type="match status" value="1"/>
</dbReference>
<comment type="cofactor">
    <cofactor evidence="1">
        <name>Mg(2+)</name>
        <dbReference type="ChEBI" id="CHEBI:18420"/>
    </cofactor>
</comment>
<dbReference type="PROSITE" id="PS50030">
    <property type="entry name" value="UBA"/>
    <property type="match status" value="1"/>
</dbReference>
<evidence type="ECO:0000256" key="10">
    <source>
        <dbReference type="ARBA" id="ARBA00022475"/>
    </source>
</evidence>
<evidence type="ECO:0000256" key="11">
    <source>
        <dbReference type="ARBA" id="ARBA00022490"/>
    </source>
</evidence>
<evidence type="ECO:0000256" key="34">
    <source>
        <dbReference type="SAM" id="MobiDB-lite"/>
    </source>
</evidence>
<evidence type="ECO:0000256" key="5">
    <source>
        <dbReference type="ARBA" id="ARBA00004279"/>
    </source>
</evidence>
<evidence type="ECO:0000259" key="35">
    <source>
        <dbReference type="PROSITE" id="PS50011"/>
    </source>
</evidence>
<evidence type="ECO:0000256" key="18">
    <source>
        <dbReference type="ARBA" id="ARBA00022777"/>
    </source>
</evidence>
<dbReference type="PROSITE" id="PS00108">
    <property type="entry name" value="PROTEIN_KINASE_ST"/>
    <property type="match status" value="1"/>
</dbReference>
<feature type="region of interest" description="Disordered" evidence="34">
    <location>
        <begin position="1"/>
        <end position="57"/>
    </location>
</feature>
<name>A0AAV7ASQ1_ENGPU</name>
<protein>
    <recommendedName>
        <fullName evidence="30">Serine/threonine-protein kinase MARK2</fullName>
        <ecNumber evidence="8">2.7.11.1</ecNumber>
        <ecNumber evidence="7">2.7.11.26</ecNumber>
    </recommendedName>
    <alternativeName>
        <fullName evidence="31">ELKL motif kinase 1</fullName>
    </alternativeName>
    <alternativeName>
        <fullName evidence="32">MAP/microtubule affinity-regulating kinase 2</fullName>
    </alternativeName>
</protein>
<dbReference type="AlphaFoldDB" id="A0AAV7ASQ1"/>
<dbReference type="Gene3D" id="3.30.200.20">
    <property type="entry name" value="Phosphorylase Kinase, domain 1"/>
    <property type="match status" value="1"/>
</dbReference>
<feature type="compositionally biased region" description="Basic and acidic residues" evidence="34">
    <location>
        <begin position="444"/>
        <end position="456"/>
    </location>
</feature>
<dbReference type="InterPro" id="IPR015940">
    <property type="entry name" value="UBA"/>
</dbReference>
<dbReference type="Pfam" id="PF02149">
    <property type="entry name" value="KA1"/>
    <property type="match status" value="1"/>
</dbReference>
<dbReference type="GO" id="GO:0005524">
    <property type="term" value="F:ATP binding"/>
    <property type="evidence" value="ECO:0007669"/>
    <property type="project" value="UniProtKB-UniRule"/>
</dbReference>
<dbReference type="EC" id="2.7.11.26" evidence="7"/>
<evidence type="ECO:0000256" key="6">
    <source>
        <dbReference type="ARBA" id="ARBA00006234"/>
    </source>
</evidence>
<comment type="similarity">
    <text evidence="6">Belongs to the protein kinase superfamily. CAMK Ser/Thr protein kinase family. SNF1 subfamily.</text>
</comment>
<keyword evidence="15" id="KW-0879">Wnt signaling pathway</keyword>
<comment type="caution">
    <text evidence="38">The sequence shown here is derived from an EMBL/GenBank/DDBJ whole genome shotgun (WGS) entry which is preliminary data.</text>
</comment>
<feature type="region of interest" description="Disordered" evidence="34">
    <location>
        <begin position="383"/>
        <end position="589"/>
    </location>
</feature>
<keyword evidence="9" id="KW-0217">Developmental protein</keyword>
<dbReference type="PANTHER" id="PTHR24346">
    <property type="entry name" value="MAP/MICROTUBULE AFFINITY-REGULATING KINASE"/>
    <property type="match status" value="1"/>
</dbReference>
<dbReference type="FunFam" id="3.30.310.80:FF:000001">
    <property type="entry name" value="Non-specific serine/threonine protein kinase"/>
    <property type="match status" value="1"/>
</dbReference>
<keyword evidence="22" id="KW-0446">Lipid-binding</keyword>
<evidence type="ECO:0000256" key="23">
    <source>
        <dbReference type="ARBA" id="ARBA00023136"/>
    </source>
</evidence>
<evidence type="ECO:0000256" key="20">
    <source>
        <dbReference type="ARBA" id="ARBA00022840"/>
    </source>
</evidence>
<comment type="catalytic activity">
    <reaction evidence="29">
        <text>L-threonyl-[tau protein] + ATP = O-phospho-L-threonyl-[tau protein] + ADP + H(+)</text>
        <dbReference type="Rhea" id="RHEA:53904"/>
        <dbReference type="Rhea" id="RHEA-COMP:13703"/>
        <dbReference type="Rhea" id="RHEA-COMP:13704"/>
        <dbReference type="ChEBI" id="CHEBI:15378"/>
        <dbReference type="ChEBI" id="CHEBI:30013"/>
        <dbReference type="ChEBI" id="CHEBI:30616"/>
        <dbReference type="ChEBI" id="CHEBI:61977"/>
        <dbReference type="ChEBI" id="CHEBI:456216"/>
        <dbReference type="EC" id="2.7.11.26"/>
    </reaction>
</comment>
<evidence type="ECO:0000256" key="27">
    <source>
        <dbReference type="ARBA" id="ARBA00048291"/>
    </source>
</evidence>
<dbReference type="GO" id="GO:0012505">
    <property type="term" value="C:endomembrane system"/>
    <property type="evidence" value="ECO:0007669"/>
    <property type="project" value="UniProtKB-SubCell"/>
</dbReference>
<keyword evidence="12" id="KW-0723">Serine/threonine-protein kinase</keyword>
<evidence type="ECO:0000313" key="39">
    <source>
        <dbReference type="Proteomes" id="UP000824782"/>
    </source>
</evidence>
<dbReference type="Proteomes" id="UP000824782">
    <property type="component" value="Unassembled WGS sequence"/>
</dbReference>
<evidence type="ECO:0000256" key="31">
    <source>
        <dbReference type="ARBA" id="ARBA00079159"/>
    </source>
</evidence>
<keyword evidence="20 33" id="KW-0067">ATP-binding</keyword>
<evidence type="ECO:0000256" key="30">
    <source>
        <dbReference type="ARBA" id="ARBA00070360"/>
    </source>
</evidence>
<proteinExistence type="inferred from homology"/>
<keyword evidence="18" id="KW-0418">Kinase</keyword>
<dbReference type="FunFam" id="3.30.200.20:FF:000003">
    <property type="entry name" value="Non-specific serine/threonine protein kinase"/>
    <property type="match status" value="1"/>
</dbReference>
<evidence type="ECO:0000256" key="32">
    <source>
        <dbReference type="ARBA" id="ARBA00083985"/>
    </source>
</evidence>
<keyword evidence="13" id="KW-0597">Phosphoprotein</keyword>
<keyword evidence="14" id="KW-0808">Transferase</keyword>
<evidence type="ECO:0000256" key="26">
    <source>
        <dbReference type="ARBA" id="ARBA00047899"/>
    </source>
</evidence>
<feature type="binding site" evidence="33">
    <location>
        <position position="94"/>
    </location>
    <ligand>
        <name>ATP</name>
        <dbReference type="ChEBI" id="CHEBI:30616"/>
    </ligand>
</feature>
<dbReference type="InterPro" id="IPR017441">
    <property type="entry name" value="Protein_kinase_ATP_BS"/>
</dbReference>
<evidence type="ECO:0000256" key="16">
    <source>
        <dbReference type="ARBA" id="ARBA00022723"/>
    </source>
</evidence>
<gene>
    <name evidence="38" type="ORF">GDO81_016355</name>
</gene>
<dbReference type="InterPro" id="IPR000719">
    <property type="entry name" value="Prot_kinase_dom"/>
</dbReference>
<evidence type="ECO:0000256" key="4">
    <source>
        <dbReference type="ARBA" id="ARBA00004245"/>
    </source>
</evidence>
<evidence type="ECO:0000256" key="9">
    <source>
        <dbReference type="ARBA" id="ARBA00022473"/>
    </source>
</evidence>
<dbReference type="GO" id="GO:0008289">
    <property type="term" value="F:lipid binding"/>
    <property type="evidence" value="ECO:0007669"/>
    <property type="project" value="UniProtKB-KW"/>
</dbReference>
<comment type="catalytic activity">
    <reaction evidence="26">
        <text>L-threonyl-[protein] + ATP = O-phospho-L-threonyl-[protein] + ADP + H(+)</text>
        <dbReference type="Rhea" id="RHEA:46608"/>
        <dbReference type="Rhea" id="RHEA-COMP:11060"/>
        <dbReference type="Rhea" id="RHEA-COMP:11605"/>
        <dbReference type="ChEBI" id="CHEBI:15378"/>
        <dbReference type="ChEBI" id="CHEBI:30013"/>
        <dbReference type="ChEBI" id="CHEBI:30616"/>
        <dbReference type="ChEBI" id="CHEBI:61977"/>
        <dbReference type="ChEBI" id="CHEBI:456216"/>
        <dbReference type="EC" id="2.7.11.1"/>
    </reaction>
</comment>
<dbReference type="GO" id="GO:0016328">
    <property type="term" value="C:lateral plasma membrane"/>
    <property type="evidence" value="ECO:0007669"/>
    <property type="project" value="UniProtKB-SubCell"/>
</dbReference>
<evidence type="ECO:0000256" key="21">
    <source>
        <dbReference type="ARBA" id="ARBA00022842"/>
    </source>
</evidence>
<dbReference type="GO" id="GO:0005737">
    <property type="term" value="C:cytoplasm"/>
    <property type="evidence" value="ECO:0007669"/>
    <property type="project" value="TreeGrafter"/>
</dbReference>
<feature type="compositionally biased region" description="Polar residues" evidence="34">
    <location>
        <begin position="562"/>
        <end position="582"/>
    </location>
</feature>
<reference evidence="38" key="1">
    <citation type="thesis" date="2020" institute="ProQuest LLC" country="789 East Eisenhower Parkway, Ann Arbor, MI, USA">
        <title>Comparative Genomics and Chromosome Evolution.</title>
        <authorList>
            <person name="Mudd A.B."/>
        </authorList>
    </citation>
    <scope>NUCLEOTIDE SEQUENCE</scope>
    <source>
        <strain evidence="38">237g6f4</strain>
        <tissue evidence="38">Blood</tissue>
    </source>
</reference>
<keyword evidence="11" id="KW-0963">Cytoplasm</keyword>
<feature type="compositionally biased region" description="Polar residues" evidence="34">
    <location>
        <begin position="509"/>
        <end position="519"/>
    </location>
</feature>
<evidence type="ECO:0000256" key="19">
    <source>
        <dbReference type="ARBA" id="ARBA00022782"/>
    </source>
</evidence>
<keyword evidence="23" id="KW-0472">Membrane</keyword>
<dbReference type="InterPro" id="IPR008271">
    <property type="entry name" value="Ser/Thr_kinase_AS"/>
</dbReference>
<dbReference type="SMART" id="SM00165">
    <property type="entry name" value="UBA"/>
    <property type="match status" value="1"/>
</dbReference>
<dbReference type="InterPro" id="IPR049508">
    <property type="entry name" value="MARK1-4_cat"/>
</dbReference>
<evidence type="ECO:0000256" key="8">
    <source>
        <dbReference type="ARBA" id="ARBA00012513"/>
    </source>
</evidence>